<dbReference type="InterPro" id="IPR004780">
    <property type="entry name" value="SRP"/>
</dbReference>
<dbReference type="EMBL" id="MTSM01000004">
    <property type="protein sequence ID" value="OPX56218.1"/>
    <property type="molecule type" value="Genomic_DNA"/>
</dbReference>
<evidence type="ECO:0000256" key="7">
    <source>
        <dbReference type="ARBA" id="ARBA00023274"/>
    </source>
</evidence>
<dbReference type="EC" id="3.6.5.4" evidence="9"/>
<dbReference type="SMART" id="SM00963">
    <property type="entry name" value="SRP54_N"/>
    <property type="match status" value="1"/>
</dbReference>
<dbReference type="GO" id="GO:0003924">
    <property type="term" value="F:GTPase activity"/>
    <property type="evidence" value="ECO:0007669"/>
    <property type="project" value="UniProtKB-UniRule"/>
</dbReference>
<dbReference type="Gene3D" id="1.10.260.30">
    <property type="entry name" value="Signal recognition particle, SRP54 subunit, M-domain"/>
    <property type="match status" value="1"/>
</dbReference>
<feature type="binding site" evidence="9">
    <location>
        <begin position="190"/>
        <end position="194"/>
    </location>
    <ligand>
        <name>GTP</name>
        <dbReference type="ChEBI" id="CHEBI:37565"/>
    </ligand>
</feature>
<dbReference type="InterPro" id="IPR027417">
    <property type="entry name" value="P-loop_NTPase"/>
</dbReference>
<evidence type="ECO:0000313" key="12">
    <source>
        <dbReference type="Proteomes" id="UP000191418"/>
    </source>
</evidence>
<dbReference type="GO" id="GO:0008312">
    <property type="term" value="F:7S RNA binding"/>
    <property type="evidence" value="ECO:0007669"/>
    <property type="project" value="InterPro"/>
</dbReference>
<organism evidence="11 12">
    <name type="scientific">Oceanospirillum multiglobuliferum</name>
    <dbReference type="NCBI Taxonomy" id="64969"/>
    <lineage>
        <taxon>Bacteria</taxon>
        <taxon>Pseudomonadati</taxon>
        <taxon>Pseudomonadota</taxon>
        <taxon>Gammaproteobacteria</taxon>
        <taxon>Oceanospirillales</taxon>
        <taxon>Oceanospirillaceae</taxon>
        <taxon>Oceanospirillum</taxon>
    </lineage>
</organism>
<comment type="similarity">
    <text evidence="1 9">Belongs to the GTP-binding SRP family. SRP54 subfamily.</text>
</comment>
<comment type="catalytic activity">
    <reaction evidence="8 9">
        <text>GTP + H2O = GDP + phosphate + H(+)</text>
        <dbReference type="Rhea" id="RHEA:19669"/>
        <dbReference type="ChEBI" id="CHEBI:15377"/>
        <dbReference type="ChEBI" id="CHEBI:15378"/>
        <dbReference type="ChEBI" id="CHEBI:37565"/>
        <dbReference type="ChEBI" id="CHEBI:43474"/>
        <dbReference type="ChEBI" id="CHEBI:58189"/>
        <dbReference type="EC" id="3.6.5.4"/>
    </reaction>
</comment>
<dbReference type="InterPro" id="IPR003593">
    <property type="entry name" value="AAA+_ATPase"/>
</dbReference>
<evidence type="ECO:0000259" key="10">
    <source>
        <dbReference type="PROSITE" id="PS00300"/>
    </source>
</evidence>
<keyword evidence="4 9" id="KW-0694">RNA-binding</keyword>
<comment type="domain">
    <text evidence="9">Composed of three domains: the N-terminal N domain, which is responsible for interactions with the ribosome, the central G domain, which binds GTP, and the C-terminal M domain, which binds the RNA and the signal sequence of the RNC.</text>
</comment>
<comment type="subcellular location">
    <subcellularLocation>
        <location evidence="9">Cytoplasm</location>
    </subcellularLocation>
    <text evidence="9">The SRP-RNC complex is targeted to the cytoplasmic membrane.</text>
</comment>
<protein>
    <recommendedName>
        <fullName evidence="9">Signal recognition particle protein</fullName>
        <ecNumber evidence="9">3.6.5.4</ecNumber>
    </recommendedName>
    <alternativeName>
        <fullName evidence="9">Fifty-four homolog</fullName>
    </alternativeName>
</protein>
<evidence type="ECO:0000256" key="2">
    <source>
        <dbReference type="ARBA" id="ARBA00022741"/>
    </source>
</evidence>
<evidence type="ECO:0000256" key="1">
    <source>
        <dbReference type="ARBA" id="ARBA00005450"/>
    </source>
</evidence>
<evidence type="ECO:0000256" key="3">
    <source>
        <dbReference type="ARBA" id="ARBA00022801"/>
    </source>
</evidence>
<dbReference type="NCBIfam" id="TIGR00959">
    <property type="entry name" value="ffh"/>
    <property type="match status" value="1"/>
</dbReference>
<dbReference type="OrthoDB" id="9804720at2"/>
<feature type="binding site" evidence="9">
    <location>
        <begin position="248"/>
        <end position="251"/>
    </location>
    <ligand>
        <name>GTP</name>
        <dbReference type="ChEBI" id="CHEBI:37565"/>
    </ligand>
</feature>
<dbReference type="SMART" id="SM00962">
    <property type="entry name" value="SRP54"/>
    <property type="match status" value="1"/>
</dbReference>
<dbReference type="InterPro" id="IPR004125">
    <property type="entry name" value="Signal_recog_particle_SRP54_M"/>
</dbReference>
<dbReference type="InterPro" id="IPR042101">
    <property type="entry name" value="SRP54_N_sf"/>
</dbReference>
<reference evidence="11 12" key="1">
    <citation type="submission" date="2017-01" db="EMBL/GenBank/DDBJ databases">
        <title>Genome Sequencing of a Marine Spirillum, Oceanospirillum multiglobuliferum ATCC 33336, from Japan.</title>
        <authorList>
            <person name="Carney J.G."/>
            <person name="Trachtenberg A.M."/>
            <person name="Rheaume B.A."/>
            <person name="Linnane J.D."/>
            <person name="Pitts N.L."/>
            <person name="Mykles D.L."/>
            <person name="Maclea K.S."/>
        </authorList>
    </citation>
    <scope>NUCLEOTIDE SEQUENCE [LARGE SCALE GENOMIC DNA]</scope>
    <source>
        <strain evidence="11 12">ATCC 33336</strain>
    </source>
</reference>
<dbReference type="GO" id="GO:0005525">
    <property type="term" value="F:GTP binding"/>
    <property type="evidence" value="ECO:0007669"/>
    <property type="project" value="UniProtKB-UniRule"/>
</dbReference>
<evidence type="ECO:0000256" key="5">
    <source>
        <dbReference type="ARBA" id="ARBA00023134"/>
    </source>
</evidence>
<dbReference type="InterPro" id="IPR013822">
    <property type="entry name" value="Signal_recog_particl_SRP54_hlx"/>
</dbReference>
<keyword evidence="9" id="KW-0963">Cytoplasm</keyword>
<keyword evidence="6 9" id="KW-0733">Signal recognition particle</keyword>
<dbReference type="PANTHER" id="PTHR11564">
    <property type="entry name" value="SIGNAL RECOGNITION PARTICLE 54K PROTEIN SRP54"/>
    <property type="match status" value="1"/>
</dbReference>
<evidence type="ECO:0000256" key="6">
    <source>
        <dbReference type="ARBA" id="ARBA00023135"/>
    </source>
</evidence>
<dbReference type="Gene3D" id="1.20.120.140">
    <property type="entry name" value="Signal recognition particle SRP54, nucleotide-binding domain"/>
    <property type="match status" value="1"/>
</dbReference>
<dbReference type="Pfam" id="PF00448">
    <property type="entry name" value="SRP54"/>
    <property type="match status" value="1"/>
</dbReference>
<keyword evidence="7 9" id="KW-0687">Ribonucleoprotein</keyword>
<dbReference type="InterPro" id="IPR036891">
    <property type="entry name" value="Signal_recog_part_SRP54_M_sf"/>
</dbReference>
<dbReference type="FunFam" id="3.40.50.300:FF:000022">
    <property type="entry name" value="Signal recognition particle 54 kDa subunit"/>
    <property type="match status" value="1"/>
</dbReference>
<gene>
    <name evidence="9" type="primary">ffh</name>
    <name evidence="11" type="ORF">BTE48_04365</name>
</gene>
<keyword evidence="3 9" id="KW-0378">Hydrolase</keyword>
<comment type="caution">
    <text evidence="11">The sequence shown here is derived from an EMBL/GenBank/DDBJ whole genome shotgun (WGS) entry which is preliminary data.</text>
</comment>
<keyword evidence="2 9" id="KW-0547">Nucleotide-binding</keyword>
<dbReference type="PANTHER" id="PTHR11564:SF5">
    <property type="entry name" value="SIGNAL RECOGNITION PARTICLE SUBUNIT SRP54"/>
    <property type="match status" value="1"/>
</dbReference>
<dbReference type="SUPFAM" id="SSF52540">
    <property type="entry name" value="P-loop containing nucleoside triphosphate hydrolases"/>
    <property type="match status" value="1"/>
</dbReference>
<dbReference type="HAMAP" id="MF_00306">
    <property type="entry name" value="SRP54"/>
    <property type="match status" value="1"/>
</dbReference>
<dbReference type="STRING" id="64969.SAMN02745127_00692"/>
<evidence type="ECO:0000256" key="4">
    <source>
        <dbReference type="ARBA" id="ARBA00022884"/>
    </source>
</evidence>
<keyword evidence="12" id="KW-1185">Reference proteome</keyword>
<feature type="binding site" evidence="9">
    <location>
        <begin position="107"/>
        <end position="114"/>
    </location>
    <ligand>
        <name>GTP</name>
        <dbReference type="ChEBI" id="CHEBI:37565"/>
    </ligand>
</feature>
<dbReference type="CDD" id="cd18539">
    <property type="entry name" value="SRP_G"/>
    <property type="match status" value="1"/>
</dbReference>
<dbReference type="PROSITE" id="PS00300">
    <property type="entry name" value="SRP54"/>
    <property type="match status" value="1"/>
</dbReference>
<proteinExistence type="inferred from homology"/>
<dbReference type="SMART" id="SM00382">
    <property type="entry name" value="AAA"/>
    <property type="match status" value="1"/>
</dbReference>
<keyword evidence="5 9" id="KW-0342">GTP-binding</keyword>
<evidence type="ECO:0000256" key="8">
    <source>
        <dbReference type="ARBA" id="ARBA00048027"/>
    </source>
</evidence>
<evidence type="ECO:0000256" key="9">
    <source>
        <dbReference type="HAMAP-Rule" id="MF_00306"/>
    </source>
</evidence>
<feature type="domain" description="SRP54-type proteins GTP-binding" evidence="10">
    <location>
        <begin position="269"/>
        <end position="282"/>
    </location>
</feature>
<dbReference type="GO" id="GO:0006614">
    <property type="term" value="P:SRP-dependent cotranslational protein targeting to membrane"/>
    <property type="evidence" value="ECO:0007669"/>
    <property type="project" value="InterPro"/>
</dbReference>
<sequence length="459" mass="50032">MFENLTERLSKTLRTITGQARLTEDNIKDTLREVRKALLEADVALPVVKAFIEKVRERAVGQEVSKSLSPGQQFVKIVQQELELIMGEANESLNLHTSPPAVILMAGLQGAGKTTSVAKLARFLREREKKKVLVVSADVYRPAAIKQLETLAGEVGVEFFPSSIEQKPLDIANAAITHAKIKFFDVVIVDTAGRLHVDVDMMGEIQQLHAGIKPVETLFVVDAMTGQDAANTAKAFNDALPLTGVILTKADGDARGGAALSVRHITGKPIKFMGMGEKVDALEPFHPDRVASRILGMGDILSLIEQAEQQIDKNKAEKLANKVKKGKGFDLEDFRDQLQQMKNMGGMAGLIDKLPGMGQMAEVAKSGAAEKEMGKLEALINSMTPEERQKPDLISGSRKRRICAGSGLQIQDLNRLLKQHKQMQKMMKKFSTKGGMGKMMRGLGGMLPPSMGGGNFPRM</sequence>
<dbReference type="SUPFAM" id="SSF47446">
    <property type="entry name" value="Signal peptide-binding domain"/>
    <property type="match status" value="1"/>
</dbReference>
<name>A0A1T4M7G1_9GAMM</name>
<accession>A0A1T4M7G1</accession>
<dbReference type="Pfam" id="PF02978">
    <property type="entry name" value="SRP_SPB"/>
    <property type="match status" value="1"/>
</dbReference>
<dbReference type="InterPro" id="IPR000897">
    <property type="entry name" value="SRP54_GTPase_dom"/>
</dbReference>
<dbReference type="Proteomes" id="UP000191418">
    <property type="component" value="Unassembled WGS sequence"/>
</dbReference>
<dbReference type="RefSeq" id="WP_078744295.1">
    <property type="nucleotide sequence ID" value="NZ_FUXG01000003.1"/>
</dbReference>
<comment type="subunit">
    <text evidence="9">Part of the signal recognition particle protein translocation system, which is composed of SRP and FtsY. SRP is a ribonucleoprotein composed of Ffh and a 4.5S RNA molecule.</text>
</comment>
<dbReference type="Pfam" id="PF02881">
    <property type="entry name" value="SRP54_N"/>
    <property type="match status" value="1"/>
</dbReference>
<dbReference type="GO" id="GO:0048500">
    <property type="term" value="C:signal recognition particle"/>
    <property type="evidence" value="ECO:0007669"/>
    <property type="project" value="UniProtKB-UniRule"/>
</dbReference>
<comment type="function">
    <text evidence="9">Involved in targeting and insertion of nascent membrane proteins into the cytoplasmic membrane. Binds to the hydrophobic signal sequence of the ribosome-nascent chain (RNC) as it emerges from the ribosomes. The SRP-RNC complex is then targeted to the cytoplasmic membrane where it interacts with the SRP receptor FtsY. Interaction with FtsY leads to the transfer of the RNC complex to the Sec translocase for insertion into the membrane, the hydrolysis of GTP by both Ffh and FtsY, and the dissociation of the SRP-FtsY complex into the individual components.</text>
</comment>
<dbReference type="AlphaFoldDB" id="A0A1T4M7G1"/>
<evidence type="ECO:0000313" key="11">
    <source>
        <dbReference type="EMBL" id="OPX56218.1"/>
    </source>
</evidence>
<dbReference type="Gene3D" id="3.40.50.300">
    <property type="entry name" value="P-loop containing nucleotide triphosphate hydrolases"/>
    <property type="match status" value="1"/>
</dbReference>
<dbReference type="InterPro" id="IPR022941">
    <property type="entry name" value="SRP54"/>
</dbReference>